<organism evidence="2 3">
    <name type="scientific">Myxococcus fulvus (strain ATCC BAA-855 / HW-1)</name>
    <dbReference type="NCBI Taxonomy" id="483219"/>
    <lineage>
        <taxon>Bacteria</taxon>
        <taxon>Pseudomonadati</taxon>
        <taxon>Myxococcota</taxon>
        <taxon>Myxococcia</taxon>
        <taxon>Myxococcales</taxon>
        <taxon>Cystobacterineae</taxon>
        <taxon>Myxococcaceae</taxon>
        <taxon>Myxococcus</taxon>
    </lineage>
</organism>
<reference evidence="2 3" key="1">
    <citation type="journal article" date="2011" name="J. Bacteriol.">
        <title>Genome sequence of the halotolerant marine bacterium Myxococcus fulvus HW-1.</title>
        <authorList>
            <person name="Li Z.F."/>
            <person name="Li X."/>
            <person name="Liu H."/>
            <person name="Liu X."/>
            <person name="Han K."/>
            <person name="Wu Z.H."/>
            <person name="Hu W."/>
            <person name="Li F.F."/>
            <person name="Li Y.Z."/>
        </authorList>
    </citation>
    <scope>NUCLEOTIDE SEQUENCE [LARGE SCALE GENOMIC DNA]</scope>
    <source>
        <strain evidence="3">ATCC BAA-855 / HW-1</strain>
    </source>
</reference>
<gene>
    <name evidence="2" type="ordered locus">LILAB_03755</name>
</gene>
<name>F8CJG3_MYXFH</name>
<evidence type="ECO:0000256" key="1">
    <source>
        <dbReference type="SAM" id="SignalP"/>
    </source>
</evidence>
<evidence type="ECO:0008006" key="4">
    <source>
        <dbReference type="Google" id="ProtNLM"/>
    </source>
</evidence>
<dbReference type="AlphaFoldDB" id="F8CJG3"/>
<dbReference type="STRING" id="483219.LILAB_03755"/>
<dbReference type="HOGENOM" id="CLU_1883513_0_0_7"/>
<feature type="signal peptide" evidence="1">
    <location>
        <begin position="1"/>
        <end position="22"/>
    </location>
</feature>
<dbReference type="KEGG" id="mfu:LILAB_03755"/>
<sequence length="137" mass="14367">MVMLLRVLTLLVVLGLPPIAGAAEGLFHLCQGTVKLDLTCACHQAKRSKAAPVSQEAGILGAHHDCCGELAVRLPAPEPVTASAGHSWTLAPLALPPQAVTAVPPAPESLPSSWVRIRGVHHATAPPLYLRHCSYLI</sequence>
<evidence type="ECO:0000313" key="2">
    <source>
        <dbReference type="EMBL" id="AEI62676.1"/>
    </source>
</evidence>
<keyword evidence="1" id="KW-0732">Signal</keyword>
<proteinExistence type="predicted"/>
<feature type="chain" id="PRO_5003368275" description="Lipoprotein" evidence="1">
    <location>
        <begin position="23"/>
        <end position="137"/>
    </location>
</feature>
<dbReference type="EMBL" id="CP002830">
    <property type="protein sequence ID" value="AEI62676.1"/>
    <property type="molecule type" value="Genomic_DNA"/>
</dbReference>
<dbReference type="Proteomes" id="UP000000488">
    <property type="component" value="Chromosome"/>
</dbReference>
<accession>F8CJG3</accession>
<evidence type="ECO:0000313" key="3">
    <source>
        <dbReference type="Proteomes" id="UP000000488"/>
    </source>
</evidence>
<protein>
    <recommendedName>
        <fullName evidence="4">Lipoprotein</fullName>
    </recommendedName>
</protein>